<keyword evidence="2" id="KW-0732">Signal</keyword>
<evidence type="ECO:0000256" key="2">
    <source>
        <dbReference type="SAM" id="SignalP"/>
    </source>
</evidence>
<feature type="non-terminal residue" evidence="3">
    <location>
        <position position="1"/>
    </location>
</feature>
<evidence type="ECO:0000313" key="4">
    <source>
        <dbReference type="Proteomes" id="UP001140091"/>
    </source>
</evidence>
<gene>
    <name evidence="3" type="ORF">H1R20_g14980</name>
</gene>
<comment type="caution">
    <text evidence="3">The sequence shown here is derived from an EMBL/GenBank/DDBJ whole genome shotgun (WGS) entry which is preliminary data.</text>
</comment>
<evidence type="ECO:0000313" key="3">
    <source>
        <dbReference type="EMBL" id="KAJ2922105.1"/>
    </source>
</evidence>
<name>A0A9W8J055_9AGAR</name>
<dbReference type="AlphaFoldDB" id="A0A9W8J055"/>
<proteinExistence type="predicted"/>
<keyword evidence="4" id="KW-1185">Reference proteome</keyword>
<dbReference type="OrthoDB" id="2997040at2759"/>
<evidence type="ECO:0000256" key="1">
    <source>
        <dbReference type="SAM" id="MobiDB-lite"/>
    </source>
</evidence>
<feature type="chain" id="PRO_5040955868" evidence="2">
    <location>
        <begin position="21"/>
        <end position="149"/>
    </location>
</feature>
<protein>
    <submittedName>
        <fullName evidence="3">Uncharacterized protein</fullName>
    </submittedName>
</protein>
<accession>A0A9W8J055</accession>
<dbReference type="Proteomes" id="UP001140091">
    <property type="component" value="Unassembled WGS sequence"/>
</dbReference>
<feature type="compositionally biased region" description="Low complexity" evidence="1">
    <location>
        <begin position="128"/>
        <end position="142"/>
    </location>
</feature>
<dbReference type="EMBL" id="JANBPK010001514">
    <property type="protein sequence ID" value="KAJ2922105.1"/>
    <property type="molecule type" value="Genomic_DNA"/>
</dbReference>
<feature type="signal peptide" evidence="2">
    <location>
        <begin position="1"/>
        <end position="20"/>
    </location>
</feature>
<feature type="region of interest" description="Disordered" evidence="1">
    <location>
        <begin position="127"/>
        <end position="149"/>
    </location>
</feature>
<sequence length="149" mass="16445">MRITTLLPLVATVASLAVKAQYFGGAHQTDVDELTFRGYDDAEELSFRGYEDVEELGLRDYEGSEDFGARDFDDVEDYAVRGYDDEELALREFVEAYEALQAREEILSGISTRELLAEIADRLEARQDAATAGPTDAAAAGASPPLERR</sequence>
<organism evidence="3 4">
    <name type="scientific">Candolleomyces eurysporus</name>
    <dbReference type="NCBI Taxonomy" id="2828524"/>
    <lineage>
        <taxon>Eukaryota</taxon>
        <taxon>Fungi</taxon>
        <taxon>Dikarya</taxon>
        <taxon>Basidiomycota</taxon>
        <taxon>Agaricomycotina</taxon>
        <taxon>Agaricomycetes</taxon>
        <taxon>Agaricomycetidae</taxon>
        <taxon>Agaricales</taxon>
        <taxon>Agaricineae</taxon>
        <taxon>Psathyrellaceae</taxon>
        <taxon>Candolleomyces</taxon>
    </lineage>
</organism>
<reference evidence="3" key="1">
    <citation type="submission" date="2022-06" db="EMBL/GenBank/DDBJ databases">
        <title>Genome Sequence of Candolleomyces eurysporus.</title>
        <authorList>
            <person name="Buettner E."/>
        </authorList>
    </citation>
    <scope>NUCLEOTIDE SEQUENCE</scope>
    <source>
        <strain evidence="3">VTCC 930004</strain>
    </source>
</reference>